<keyword evidence="4" id="KW-1185">Reference proteome</keyword>
<evidence type="ECO:0000259" key="2">
    <source>
        <dbReference type="Pfam" id="PF00534"/>
    </source>
</evidence>
<dbReference type="Proteomes" id="UP000184517">
    <property type="component" value="Unassembled WGS sequence"/>
</dbReference>
<feature type="transmembrane region" description="Helical" evidence="1">
    <location>
        <begin position="54"/>
        <end position="75"/>
    </location>
</feature>
<dbReference type="Pfam" id="PF00534">
    <property type="entry name" value="Glycos_transf_1"/>
    <property type="match status" value="1"/>
</dbReference>
<dbReference type="STRING" id="1122206.SAMN02745753_02944"/>
<proteinExistence type="predicted"/>
<dbReference type="OrthoDB" id="9792269at2"/>
<dbReference type="GO" id="GO:1901135">
    <property type="term" value="P:carbohydrate derivative metabolic process"/>
    <property type="evidence" value="ECO:0007669"/>
    <property type="project" value="UniProtKB-ARBA"/>
</dbReference>
<organism evidence="3 4">
    <name type="scientific">Marinomonas polaris DSM 16579</name>
    <dbReference type="NCBI Taxonomy" id="1122206"/>
    <lineage>
        <taxon>Bacteria</taxon>
        <taxon>Pseudomonadati</taxon>
        <taxon>Pseudomonadota</taxon>
        <taxon>Gammaproteobacteria</taxon>
        <taxon>Oceanospirillales</taxon>
        <taxon>Oceanospirillaceae</taxon>
        <taxon>Marinomonas</taxon>
    </lineage>
</organism>
<dbReference type="Gene3D" id="3.40.50.2000">
    <property type="entry name" value="Glycogen Phosphorylase B"/>
    <property type="match status" value="2"/>
</dbReference>
<accession>A0A1M5FS78</accession>
<keyword evidence="1" id="KW-0812">Transmembrane</keyword>
<evidence type="ECO:0000313" key="4">
    <source>
        <dbReference type="Proteomes" id="UP000184517"/>
    </source>
</evidence>
<sequence>MKVAVVVNCLKIGGMERVACNLSDAFAKQGHNTHLIYLKNRKIEVSPSNPNVKIHLFALQKMVMLSGIGFIWLIISKLLNVIFRKSFVMFFAYAEAIAFSYKLKKLEKEAGRFDLIIFRGQGTFSHIWPLKDPRFVFVCESMLNQSVYGSKSKQMFSWLFSNRHVVCISKEAQLSFMDLIHSFAISCQSISIISNPNNYEEIRKKASALEANIDYHTSPYILGLGRLVGGKNFPLLIDAYHYARNNFGVTHDLVIVGEGREKTAIENKIKKLGLEDCIFLKGKQSNPFPWYQRADLFVLSSKSEGLGMVLIEALACGTPVVATNCPGGVSDIMRGQLSDYLAEQSPESLAEKIVLALKQGDSVLLGPDVAQSLAQFDEKHIVQQYCDTYLPAQ</sequence>
<dbReference type="GO" id="GO:0016757">
    <property type="term" value="F:glycosyltransferase activity"/>
    <property type="evidence" value="ECO:0007669"/>
    <property type="project" value="InterPro"/>
</dbReference>
<keyword evidence="1" id="KW-1133">Transmembrane helix</keyword>
<dbReference type="InterPro" id="IPR001296">
    <property type="entry name" value="Glyco_trans_1"/>
</dbReference>
<keyword evidence="3" id="KW-0808">Transferase</keyword>
<dbReference type="AlphaFoldDB" id="A0A1M5FS78"/>
<dbReference type="CDD" id="cd03811">
    <property type="entry name" value="GT4_GT28_WabH-like"/>
    <property type="match status" value="1"/>
</dbReference>
<keyword evidence="1" id="KW-0472">Membrane</keyword>
<dbReference type="PANTHER" id="PTHR12526">
    <property type="entry name" value="GLYCOSYLTRANSFERASE"/>
    <property type="match status" value="1"/>
</dbReference>
<dbReference type="RefSeq" id="WP_072840431.1">
    <property type="nucleotide sequence ID" value="NZ_FQVF01000013.1"/>
</dbReference>
<feature type="domain" description="Glycosyl transferase family 1" evidence="2">
    <location>
        <begin position="215"/>
        <end position="360"/>
    </location>
</feature>
<gene>
    <name evidence="3" type="ORF">SAMN02745753_02944</name>
</gene>
<evidence type="ECO:0000256" key="1">
    <source>
        <dbReference type="SAM" id="Phobius"/>
    </source>
</evidence>
<dbReference type="SUPFAM" id="SSF53756">
    <property type="entry name" value="UDP-Glycosyltransferase/glycogen phosphorylase"/>
    <property type="match status" value="1"/>
</dbReference>
<protein>
    <submittedName>
        <fullName evidence="3">Glycosyltransferase involved in cell wall bisynthesis</fullName>
    </submittedName>
</protein>
<dbReference type="EMBL" id="FQVF01000013">
    <property type="protein sequence ID" value="SHF94041.1"/>
    <property type="molecule type" value="Genomic_DNA"/>
</dbReference>
<dbReference type="PANTHER" id="PTHR12526:SF638">
    <property type="entry name" value="SPORE COAT PROTEIN SA"/>
    <property type="match status" value="1"/>
</dbReference>
<reference evidence="4" key="1">
    <citation type="submission" date="2016-11" db="EMBL/GenBank/DDBJ databases">
        <authorList>
            <person name="Varghese N."/>
            <person name="Submissions S."/>
        </authorList>
    </citation>
    <scope>NUCLEOTIDE SEQUENCE [LARGE SCALE GENOMIC DNA]</scope>
    <source>
        <strain evidence="4">DSM 16579</strain>
    </source>
</reference>
<evidence type="ECO:0000313" key="3">
    <source>
        <dbReference type="EMBL" id="SHF94041.1"/>
    </source>
</evidence>
<name>A0A1M5FS78_9GAMM</name>